<dbReference type="SUPFAM" id="SSF53807">
    <property type="entry name" value="Helical backbone' metal receptor"/>
    <property type="match status" value="1"/>
</dbReference>
<dbReference type="InterPro" id="IPR054828">
    <property type="entry name" value="Vit_B12_bind_prot"/>
</dbReference>
<dbReference type="Proteomes" id="UP001190466">
    <property type="component" value="Chromosome"/>
</dbReference>
<dbReference type="InterPro" id="IPR002491">
    <property type="entry name" value="ABC_transptr_periplasmic_BD"/>
</dbReference>
<accession>A0ABN9P2T4</accession>
<evidence type="ECO:0000259" key="4">
    <source>
        <dbReference type="PROSITE" id="PS50983"/>
    </source>
</evidence>
<reference evidence="5 6" key="1">
    <citation type="submission" date="2023-08" db="EMBL/GenBank/DDBJ databases">
        <authorList>
            <person name="Folkvardsen B D."/>
            <person name="Norman A."/>
        </authorList>
    </citation>
    <scope>NUCLEOTIDE SEQUENCE [LARGE SCALE GENOMIC DNA]</scope>
    <source>
        <strain evidence="5 6">Mu0050</strain>
    </source>
</reference>
<dbReference type="PROSITE" id="PS50983">
    <property type="entry name" value="FE_B12_PBP"/>
    <property type="match status" value="1"/>
</dbReference>
<dbReference type="PANTHER" id="PTHR30535">
    <property type="entry name" value="VITAMIN B12-BINDING PROTEIN"/>
    <property type="match status" value="1"/>
</dbReference>
<gene>
    <name evidence="5" type="ORF">MU0050_003884</name>
</gene>
<feature type="domain" description="Fe/B12 periplasmic-binding" evidence="4">
    <location>
        <begin position="40"/>
        <end position="294"/>
    </location>
</feature>
<dbReference type="PROSITE" id="PS51257">
    <property type="entry name" value="PROKAR_LIPOPROTEIN"/>
    <property type="match status" value="1"/>
</dbReference>
<keyword evidence="2 3" id="KW-0732">Signal</keyword>
<protein>
    <submittedName>
        <fullName evidence="5">ABC transporter substrate-binding protein</fullName>
    </submittedName>
</protein>
<evidence type="ECO:0000256" key="3">
    <source>
        <dbReference type="SAM" id="SignalP"/>
    </source>
</evidence>
<dbReference type="EMBL" id="OY726395">
    <property type="protein sequence ID" value="CAJ1585740.1"/>
    <property type="molecule type" value="Genomic_DNA"/>
</dbReference>
<feature type="chain" id="PRO_5046812350" evidence="3">
    <location>
        <begin position="23"/>
        <end position="294"/>
    </location>
</feature>
<dbReference type="PANTHER" id="PTHR30535:SF34">
    <property type="entry name" value="MOLYBDATE-BINDING PROTEIN MOLA"/>
    <property type="match status" value="1"/>
</dbReference>
<evidence type="ECO:0000313" key="6">
    <source>
        <dbReference type="Proteomes" id="UP001190466"/>
    </source>
</evidence>
<sequence>MKTARRFSALLCALLAAGLVAACGSDTQPAETDAQATPQRVVSLSPSATETLWAIGAGPQVIAVDGESNHPADVPRQEDLSGFTPNIEAIVSYEPDLVITADAPDDLVSGLQAAGIPLLSQPAPSTLDDAYAQIEQIGAETGRIGDAAEVVARMRAQIDEVVENTPRSELTYYHELDPTLFSASGDSFVGQLYGLFGLTNIADGSGVDAYPQLSEEFVVTADPDLIFLADVQCCGVTAETVANRAGWAEVAAVRDGRIYELDADVASRWGPRVVDTVERIGAVISEVHAVPAPN</sequence>
<dbReference type="Pfam" id="PF01497">
    <property type="entry name" value="Peripla_BP_2"/>
    <property type="match status" value="1"/>
</dbReference>
<comment type="similarity">
    <text evidence="1">Belongs to the bacterial solute-binding protein 8 family.</text>
</comment>
<organism evidence="5 6">
    <name type="scientific">[Mycobacterium] wendilense</name>
    <dbReference type="NCBI Taxonomy" id="3064284"/>
    <lineage>
        <taxon>Bacteria</taxon>
        <taxon>Bacillati</taxon>
        <taxon>Actinomycetota</taxon>
        <taxon>Actinomycetes</taxon>
        <taxon>Mycobacteriales</taxon>
        <taxon>Mycobacteriaceae</taxon>
        <taxon>Mycolicibacter</taxon>
    </lineage>
</organism>
<keyword evidence="6" id="KW-1185">Reference proteome</keyword>
<evidence type="ECO:0000313" key="5">
    <source>
        <dbReference type="EMBL" id="CAJ1585740.1"/>
    </source>
</evidence>
<proteinExistence type="inferred from homology"/>
<dbReference type="Gene3D" id="3.40.50.1980">
    <property type="entry name" value="Nitrogenase molybdenum iron protein domain"/>
    <property type="match status" value="2"/>
</dbReference>
<dbReference type="NCBIfam" id="NF038402">
    <property type="entry name" value="TroA_like"/>
    <property type="match status" value="1"/>
</dbReference>
<evidence type="ECO:0000256" key="2">
    <source>
        <dbReference type="ARBA" id="ARBA00022729"/>
    </source>
</evidence>
<dbReference type="RefSeq" id="WP_316511848.1">
    <property type="nucleotide sequence ID" value="NZ_OY726395.1"/>
</dbReference>
<dbReference type="CDD" id="cd01143">
    <property type="entry name" value="YvrC"/>
    <property type="match status" value="1"/>
</dbReference>
<name>A0ABN9P2T4_9MYCO</name>
<dbReference type="InterPro" id="IPR050902">
    <property type="entry name" value="ABC_Transporter_SBP"/>
</dbReference>
<evidence type="ECO:0000256" key="1">
    <source>
        <dbReference type="ARBA" id="ARBA00008814"/>
    </source>
</evidence>
<feature type="signal peptide" evidence="3">
    <location>
        <begin position="1"/>
        <end position="22"/>
    </location>
</feature>